<evidence type="ECO:0000313" key="6">
    <source>
        <dbReference type="EMBL" id="SNS23539.1"/>
    </source>
</evidence>
<feature type="transmembrane region" description="Helical" evidence="5">
    <location>
        <begin position="288"/>
        <end position="309"/>
    </location>
</feature>
<comment type="subcellular location">
    <subcellularLocation>
        <location evidence="1">Membrane</location>
        <topology evidence="1">Multi-pass membrane protein</topology>
    </subcellularLocation>
</comment>
<keyword evidence="7" id="KW-1185">Reference proteome</keyword>
<keyword evidence="4 5" id="KW-0472">Membrane</keyword>
<feature type="transmembrane region" description="Helical" evidence="5">
    <location>
        <begin position="87"/>
        <end position="107"/>
    </location>
</feature>
<dbReference type="InterPro" id="IPR038665">
    <property type="entry name" value="Voltage-dep_anion_channel_sf"/>
</dbReference>
<dbReference type="PANTHER" id="PTHR37955:SF1">
    <property type="entry name" value="DEP DOMAIN-CONTAINING PROTEIN"/>
    <property type="match status" value="1"/>
</dbReference>
<dbReference type="GO" id="GO:0005886">
    <property type="term" value="C:plasma membrane"/>
    <property type="evidence" value="ECO:0007669"/>
    <property type="project" value="TreeGrafter"/>
</dbReference>
<feature type="transmembrane region" description="Helical" evidence="5">
    <location>
        <begin position="231"/>
        <end position="249"/>
    </location>
</feature>
<name>A0A239CUB2_9RHOB</name>
<feature type="transmembrane region" description="Helical" evidence="5">
    <location>
        <begin position="12"/>
        <end position="33"/>
    </location>
</feature>
<evidence type="ECO:0000256" key="1">
    <source>
        <dbReference type="ARBA" id="ARBA00004141"/>
    </source>
</evidence>
<protein>
    <submittedName>
        <fullName evidence="6">Tellurite resistance protein</fullName>
    </submittedName>
</protein>
<dbReference type="EMBL" id="FZOY01000001">
    <property type="protein sequence ID" value="SNS23539.1"/>
    <property type="molecule type" value="Genomic_DNA"/>
</dbReference>
<gene>
    <name evidence="6" type="ORF">SAMN05421757_101471</name>
</gene>
<dbReference type="OrthoDB" id="958273at2"/>
<dbReference type="AlphaFoldDB" id="A0A239CUB2"/>
<dbReference type="Gene3D" id="1.50.10.150">
    <property type="entry name" value="Voltage-dependent anion channel"/>
    <property type="match status" value="1"/>
</dbReference>
<dbReference type="RefSeq" id="WP_089230934.1">
    <property type="nucleotide sequence ID" value="NZ_FZOY01000001.1"/>
</dbReference>
<feature type="transmembrane region" description="Helical" evidence="5">
    <location>
        <begin position="45"/>
        <end position="66"/>
    </location>
</feature>
<evidence type="ECO:0000256" key="4">
    <source>
        <dbReference type="ARBA" id="ARBA00023136"/>
    </source>
</evidence>
<accession>A0A239CUB2</accession>
<keyword evidence="2 5" id="KW-0812">Transmembrane</keyword>
<feature type="transmembrane region" description="Helical" evidence="5">
    <location>
        <begin position="173"/>
        <end position="191"/>
    </location>
</feature>
<dbReference type="PANTHER" id="PTHR37955">
    <property type="entry name" value="TELLURITE RESISTANCE PROTEIN TEHA"/>
    <property type="match status" value="1"/>
</dbReference>
<dbReference type="Proteomes" id="UP000198426">
    <property type="component" value="Unassembled WGS sequence"/>
</dbReference>
<feature type="transmembrane region" description="Helical" evidence="5">
    <location>
        <begin position="203"/>
        <end position="225"/>
    </location>
</feature>
<keyword evidence="3 5" id="KW-1133">Transmembrane helix</keyword>
<sequence length="324" mass="34990">MSETATAPEPRLAHFPVTFFAAVMGLAGLTLATHVVESAWGLPALFSWLFLAATILAFGAISAVMIAKYRRYKAHFIAEWMHPVKKAFFPAISISLLLIATALAPAAPGLARLVWGIGAALQAVLMLAVVSGWIGHRPFQPMHISPAWFIPAVGNVVAPVAGVGLGFVELSWLFFSAGILFWVVLLTLVMNRLIFHDLLPGKLLPTLTILIAPPAVSFLAWIQLNGGQVDALARILVNLGYVFAAIVVVQSWKFRVIPFAMSWWALSFPTAALTIATFRYAALTGSGFHAVLGGLLYLVLLMIMAALIARTLLAIRRNEICLPE</sequence>
<evidence type="ECO:0000313" key="7">
    <source>
        <dbReference type="Proteomes" id="UP000198426"/>
    </source>
</evidence>
<organism evidence="6 7">
    <name type="scientific">Tropicimonas sediminicola</name>
    <dbReference type="NCBI Taxonomy" id="1031541"/>
    <lineage>
        <taxon>Bacteria</taxon>
        <taxon>Pseudomonadati</taxon>
        <taxon>Pseudomonadota</taxon>
        <taxon>Alphaproteobacteria</taxon>
        <taxon>Rhodobacterales</taxon>
        <taxon>Roseobacteraceae</taxon>
        <taxon>Tropicimonas</taxon>
    </lineage>
</organism>
<dbReference type="Pfam" id="PF03595">
    <property type="entry name" value="SLAC1"/>
    <property type="match status" value="1"/>
</dbReference>
<evidence type="ECO:0000256" key="5">
    <source>
        <dbReference type="SAM" id="Phobius"/>
    </source>
</evidence>
<feature type="transmembrane region" description="Helical" evidence="5">
    <location>
        <begin position="113"/>
        <end position="135"/>
    </location>
</feature>
<dbReference type="CDD" id="cd09323">
    <property type="entry name" value="TDT_SLAC1_like"/>
    <property type="match status" value="1"/>
</dbReference>
<proteinExistence type="predicted"/>
<evidence type="ECO:0000256" key="3">
    <source>
        <dbReference type="ARBA" id="ARBA00022989"/>
    </source>
</evidence>
<dbReference type="InterPro" id="IPR052951">
    <property type="entry name" value="Tellurite_res_ion_channel"/>
</dbReference>
<reference evidence="6 7" key="1">
    <citation type="submission" date="2017-06" db="EMBL/GenBank/DDBJ databases">
        <authorList>
            <person name="Kim H.J."/>
            <person name="Triplett B.A."/>
        </authorList>
    </citation>
    <scope>NUCLEOTIDE SEQUENCE [LARGE SCALE GENOMIC DNA]</scope>
    <source>
        <strain evidence="6 7">DSM 29339</strain>
    </source>
</reference>
<feature type="transmembrane region" description="Helical" evidence="5">
    <location>
        <begin position="147"/>
        <end position="167"/>
    </location>
</feature>
<dbReference type="InterPro" id="IPR004695">
    <property type="entry name" value="SLAC1/Mae1/Ssu1/TehA"/>
</dbReference>
<evidence type="ECO:0000256" key="2">
    <source>
        <dbReference type="ARBA" id="ARBA00022692"/>
    </source>
</evidence>
<dbReference type="GO" id="GO:0046583">
    <property type="term" value="F:monoatomic cation efflux transmembrane transporter activity"/>
    <property type="evidence" value="ECO:0007669"/>
    <property type="project" value="TreeGrafter"/>
</dbReference>
<feature type="transmembrane region" description="Helical" evidence="5">
    <location>
        <begin position="261"/>
        <end position="282"/>
    </location>
</feature>